<evidence type="ECO:0000259" key="3">
    <source>
        <dbReference type="PROSITE" id="PS51272"/>
    </source>
</evidence>
<evidence type="ECO:0000313" key="5">
    <source>
        <dbReference type="Proteomes" id="UP000679247"/>
    </source>
</evidence>
<keyword evidence="5" id="KW-1185">Reference proteome</keyword>
<evidence type="ECO:0000313" key="4">
    <source>
        <dbReference type="EMBL" id="QVY61327.1"/>
    </source>
</evidence>
<feature type="domain" description="SLH" evidence="3">
    <location>
        <begin position="80"/>
        <end position="143"/>
    </location>
</feature>
<dbReference type="InterPro" id="IPR001119">
    <property type="entry name" value="SLH_dom"/>
</dbReference>
<feature type="domain" description="SLH" evidence="3">
    <location>
        <begin position="22"/>
        <end position="79"/>
    </location>
</feature>
<dbReference type="Proteomes" id="UP000679247">
    <property type="component" value="Chromosome"/>
</dbReference>
<dbReference type="PANTHER" id="PTHR43308:SF5">
    <property type="entry name" value="S-LAYER PROTEIN _ PEPTIDOGLYCAN ENDO-BETA-N-ACETYLGLUCOSAMINIDASE"/>
    <property type="match status" value="1"/>
</dbReference>
<dbReference type="SMART" id="SM00047">
    <property type="entry name" value="LYZ2"/>
    <property type="match status" value="1"/>
</dbReference>
<protein>
    <submittedName>
        <fullName evidence="4">S-layer homology domain-containing protein</fullName>
    </submittedName>
</protein>
<organism evidence="4 5">
    <name type="scientific">Cytobacillus gottheilii</name>
    <dbReference type="NCBI Taxonomy" id="859144"/>
    <lineage>
        <taxon>Bacteria</taxon>
        <taxon>Bacillati</taxon>
        <taxon>Bacillota</taxon>
        <taxon>Bacilli</taxon>
        <taxon>Bacillales</taxon>
        <taxon>Bacillaceae</taxon>
        <taxon>Cytobacillus</taxon>
    </lineage>
</organism>
<dbReference type="RefSeq" id="WP_214476430.1">
    <property type="nucleotide sequence ID" value="NZ_CP071709.1"/>
</dbReference>
<proteinExistence type="predicted"/>
<dbReference type="PROSITE" id="PS51272">
    <property type="entry name" value="SLH"/>
    <property type="match status" value="3"/>
</dbReference>
<feature type="chain" id="PRO_5046287041" evidence="2">
    <location>
        <begin position="26"/>
        <end position="669"/>
    </location>
</feature>
<dbReference type="Pfam" id="PF01832">
    <property type="entry name" value="Glucosaminidase"/>
    <property type="match status" value="1"/>
</dbReference>
<dbReference type="Pfam" id="PF00395">
    <property type="entry name" value="SLH"/>
    <property type="match status" value="2"/>
</dbReference>
<dbReference type="EMBL" id="CP071709">
    <property type="protein sequence ID" value="QVY61327.1"/>
    <property type="molecule type" value="Genomic_DNA"/>
</dbReference>
<dbReference type="InterPro" id="IPR002901">
    <property type="entry name" value="MGlyc_endo_b_GlcNAc-like_dom"/>
</dbReference>
<dbReference type="Gene3D" id="1.10.530.10">
    <property type="match status" value="1"/>
</dbReference>
<accession>A0ABX8FCS2</accession>
<feature type="signal peptide" evidence="2">
    <location>
        <begin position="1"/>
        <end position="25"/>
    </location>
</feature>
<reference evidence="4 5" key="1">
    <citation type="submission" date="2021-03" db="EMBL/GenBank/DDBJ databases">
        <title>The first data on the complete genome of the tetrodotoxin-producing bacterium.</title>
        <authorList>
            <person name="Melnikova D.I."/>
            <person name="Nijland R."/>
            <person name="Magarlamov T.Y."/>
        </authorList>
    </citation>
    <scope>NUCLEOTIDE SEQUENCE [LARGE SCALE GENOMIC DNA]</scope>
    <source>
        <strain evidence="4 5">1839</strain>
    </source>
</reference>
<name>A0ABX8FCS2_9BACI</name>
<dbReference type="InterPro" id="IPR051465">
    <property type="entry name" value="Cell_Envelope_Struct_Comp"/>
</dbReference>
<evidence type="ECO:0000256" key="1">
    <source>
        <dbReference type="ARBA" id="ARBA00022729"/>
    </source>
</evidence>
<dbReference type="PANTHER" id="PTHR43308">
    <property type="entry name" value="OUTER MEMBRANE PROTEIN ALPHA-RELATED"/>
    <property type="match status" value="1"/>
</dbReference>
<keyword evidence="1 2" id="KW-0732">Signal</keyword>
<feature type="domain" description="SLH" evidence="3">
    <location>
        <begin position="146"/>
        <end position="214"/>
    </location>
</feature>
<gene>
    <name evidence="4" type="ORF">J1899_20675</name>
</gene>
<sequence length="669" mass="72993">MKKAKILLLTVALILSLLPAGIGQAATDDITGIKLETELREAIQKGILTGYSEGVYKPGNKVTRGEFATFLARALKLPEAPHKFSDVAVTSKLAPGINAAADAGIIAGGTDGNFKPDNQITREQMVIMIKNALDYKNIDVPFEKPSILTDFDTVTASSSRLAIAASVKLNITIGFPNSDGKTYRFESARQASRAEAAAFIIRMIHAMEDFENQLPGEPGQPIEEKPYVISKIDQNGELVESAKKYKTFAEAEASWNSSSEVITLKGKVIKMASGLAYASPSIGNATTSLYSGSDLRSVQAAVPAQEELKYIESTEEAVKVYIGGRTAYVKHSDIHLVPAKMIKNQNYYTVNARAELVHSIYNPGTNQYGSYEIGKAPSALKQGVRYYSWDGTKFYTNNLGTSTSYVGKELYPYYQFLSARTKTPYTAAELDNYIDTRLAQLEATGLSVYKDATEKSKVKGLGTYLKKVEAESNINALLVLGWAMHESQYGMSNNALRLNNLFGIEAYDSDPSGAKAYPKPTDSVDALVDKYLNKAYAVQGDWRSNGAAPGNKGMGFNVRYATDAYWGSKLAGHMYRIDKALGFKDYNNKQVVALTNTPGTNIRSTPSSAVGTTNLVYTYKAAKMPIVIVDEEKAADGYVWYKILSDADTTGKNPYAYIRSDLADKIETN</sequence>
<evidence type="ECO:0000256" key="2">
    <source>
        <dbReference type="SAM" id="SignalP"/>
    </source>
</evidence>